<feature type="domain" description="Pyrroloquinoline quinone-dependent pyranose dehydrogenase beta-propeller" evidence="1">
    <location>
        <begin position="98"/>
        <end position="301"/>
    </location>
</feature>
<dbReference type="PROSITE" id="PS51318">
    <property type="entry name" value="TAT"/>
    <property type="match status" value="1"/>
</dbReference>
<dbReference type="InterPro" id="IPR006311">
    <property type="entry name" value="TAT_signal"/>
</dbReference>
<feature type="domain" description="Pyrroloquinoline quinone-dependent pyranose dehydrogenase beta-propeller" evidence="1">
    <location>
        <begin position="347"/>
        <end position="452"/>
    </location>
</feature>
<dbReference type="EMBL" id="AP025739">
    <property type="protein sequence ID" value="BDI32918.1"/>
    <property type="molecule type" value="Genomic_DNA"/>
</dbReference>
<proteinExistence type="predicted"/>
<name>A0A402CPR4_9BACT</name>
<dbReference type="InterPro" id="IPR054539">
    <property type="entry name" value="Beta-prop_PDH"/>
</dbReference>
<dbReference type="Proteomes" id="UP000287394">
    <property type="component" value="Chromosome"/>
</dbReference>
<evidence type="ECO:0000259" key="1">
    <source>
        <dbReference type="Pfam" id="PF22807"/>
    </source>
</evidence>
<dbReference type="InterPro" id="IPR011041">
    <property type="entry name" value="Quinoprot_gluc/sorb_DH_b-prop"/>
</dbReference>
<dbReference type="PANTHER" id="PTHR19328">
    <property type="entry name" value="HEDGEHOG-INTERACTING PROTEIN"/>
    <property type="match status" value="1"/>
</dbReference>
<evidence type="ECO:0000313" key="3">
    <source>
        <dbReference type="Proteomes" id="UP000287394"/>
    </source>
</evidence>
<dbReference type="InterPro" id="IPR011042">
    <property type="entry name" value="6-blade_b-propeller_TolB-like"/>
</dbReference>
<dbReference type="Pfam" id="PF22807">
    <property type="entry name" value="TrAA12"/>
    <property type="match status" value="2"/>
</dbReference>
<dbReference type="AlphaFoldDB" id="A0A402CPR4"/>
<dbReference type="Gene3D" id="2.120.10.30">
    <property type="entry name" value="TolB, C-terminal domain"/>
    <property type="match status" value="1"/>
</dbReference>
<dbReference type="RefSeq" id="WP_218025472.1">
    <property type="nucleotide sequence ID" value="NZ_AP025739.1"/>
</dbReference>
<evidence type="ECO:0000313" key="2">
    <source>
        <dbReference type="EMBL" id="BDI32918.1"/>
    </source>
</evidence>
<keyword evidence="3" id="KW-1185">Reference proteome</keyword>
<protein>
    <submittedName>
        <fullName evidence="2">Sorbosone dehydrogenase</fullName>
    </submittedName>
</protein>
<accession>A0A402CPR4</accession>
<organism evidence="2 3">
    <name type="scientific">Capsulimonas corticalis</name>
    <dbReference type="NCBI Taxonomy" id="2219043"/>
    <lineage>
        <taxon>Bacteria</taxon>
        <taxon>Bacillati</taxon>
        <taxon>Armatimonadota</taxon>
        <taxon>Armatimonadia</taxon>
        <taxon>Capsulimonadales</taxon>
        <taxon>Capsulimonadaceae</taxon>
        <taxon>Capsulimonas</taxon>
    </lineage>
</organism>
<reference evidence="2 3" key="1">
    <citation type="journal article" date="2019" name="Int. J. Syst. Evol. Microbiol.">
        <title>Capsulimonas corticalis gen. nov., sp. nov., an aerobic capsulated bacterium, of a novel bacterial order, Capsulimonadales ord. nov., of the class Armatimonadia of the phylum Armatimonadetes.</title>
        <authorList>
            <person name="Li J."/>
            <person name="Kudo C."/>
            <person name="Tonouchi A."/>
        </authorList>
    </citation>
    <scope>NUCLEOTIDE SEQUENCE [LARGE SCALE GENOMIC DNA]</scope>
    <source>
        <strain evidence="2 3">AX-7</strain>
    </source>
</reference>
<dbReference type="KEGG" id="ccot:CCAX7_49690"/>
<dbReference type="SUPFAM" id="SSF50952">
    <property type="entry name" value="Soluble quinoprotein glucose dehydrogenase"/>
    <property type="match status" value="1"/>
</dbReference>
<sequence length="455" mass="49156">MTTPKIRISRTGALTMALGAAGALSLMALCPAGKTEPQKAHAPNELLTGQAALNSDWADDQPGLRRHFTVADLPAAYATQSVDNGAHMVPKPDGALPKAPAGFAVEAFATGLNNPRKIITAPNGDLFIAESGPNRIHVLRDTDGDGKPDSNEVFVDGLKQPFGLAFYPAGPNPKYLYVANTDSVVRFPYHKGDLKATGPGETIIDDISGGGRLRGGGHWTRDIVFSKDGKHLFVSVGSRSNVEENDGLIEVEKRRARIFEYDVDGKNEQVYASGIRNPVGIAINPITAELWMSVNERDGLGDNLVPDYVGHVEPGGFYGWPWYYMGNNPDGRAKGDHPADLGAKTLIPDVLVQPHSASLCVTFYEGKQFPKEYVNDAFAAEHGSWNRARRTGYKVIRVATKKGKATGEYQDFLTGFVTTEGDVWGRPVGVTVGKNGDLFVTDDGSNTVWRVSYKK</sequence>
<gene>
    <name evidence="2" type="ORF">CCAX7_49690</name>
</gene>
<dbReference type="PANTHER" id="PTHR19328:SF53">
    <property type="entry name" value="MEMBRANE PROTEIN"/>
    <property type="match status" value="1"/>
</dbReference>